<feature type="domain" description="Fibronectin type-III" evidence="28">
    <location>
        <begin position="1333"/>
        <end position="1425"/>
    </location>
</feature>
<dbReference type="SMART" id="SM00192">
    <property type="entry name" value="LDLa"/>
    <property type="match status" value="11"/>
</dbReference>
<evidence type="ECO:0000259" key="28">
    <source>
        <dbReference type="PROSITE" id="PS50853"/>
    </source>
</evidence>
<evidence type="ECO:0000256" key="18">
    <source>
        <dbReference type="ARBA" id="ARBA00023136"/>
    </source>
</evidence>
<dbReference type="SUPFAM" id="SSF63825">
    <property type="entry name" value="YWTD domain"/>
    <property type="match status" value="1"/>
</dbReference>
<organism evidence="29 30">
    <name type="scientific">Gekko japonicus</name>
    <name type="common">Schlegel's Japanese gecko</name>
    <dbReference type="NCBI Taxonomy" id="146911"/>
    <lineage>
        <taxon>Eukaryota</taxon>
        <taxon>Metazoa</taxon>
        <taxon>Chordata</taxon>
        <taxon>Craniata</taxon>
        <taxon>Vertebrata</taxon>
        <taxon>Euteleostomi</taxon>
        <taxon>Lepidosauria</taxon>
        <taxon>Squamata</taxon>
        <taxon>Bifurcata</taxon>
        <taxon>Gekkota</taxon>
        <taxon>Gekkonidae</taxon>
        <taxon>Gekkoninae</taxon>
        <taxon>Gekko</taxon>
    </lineage>
</organism>
<feature type="disulfide bond" evidence="25">
    <location>
        <begin position="1102"/>
        <end position="1114"/>
    </location>
</feature>
<feature type="domain" description="Fibronectin type-III" evidence="28">
    <location>
        <begin position="1525"/>
        <end position="1620"/>
    </location>
</feature>
<dbReference type="Gene3D" id="2.120.10.30">
    <property type="entry name" value="TolB, C-terminal domain"/>
    <property type="match status" value="1"/>
</dbReference>
<proteinExistence type="inferred from homology"/>
<dbReference type="Pfam" id="PF25814">
    <property type="entry name" value="fn3_SORL1"/>
    <property type="match status" value="1"/>
</dbReference>
<feature type="disulfide bond" evidence="25">
    <location>
        <begin position="1165"/>
        <end position="1180"/>
    </location>
</feature>
<feature type="disulfide bond" evidence="25">
    <location>
        <begin position="976"/>
        <end position="988"/>
    </location>
</feature>
<evidence type="ECO:0000256" key="11">
    <source>
        <dbReference type="ARBA" id="ARBA00022475"/>
    </source>
</evidence>
<dbReference type="Gene3D" id="2.60.40.10">
    <property type="entry name" value="Immunoglobulins"/>
    <property type="match status" value="3"/>
</dbReference>
<dbReference type="InterPro" id="IPR011042">
    <property type="entry name" value="6-blade_b-propeller_TolB-like"/>
</dbReference>
<feature type="disulfide bond" evidence="25">
    <location>
        <begin position="875"/>
        <end position="890"/>
    </location>
</feature>
<feature type="disulfide bond" evidence="25">
    <location>
        <begin position="1033"/>
        <end position="1048"/>
    </location>
</feature>
<comment type="caution">
    <text evidence="25">Lacks conserved residue(s) required for the propagation of feature annotation.</text>
</comment>
<reference evidence="30" key="1">
    <citation type="submission" date="2025-08" db="UniProtKB">
        <authorList>
            <consortium name="RefSeq"/>
        </authorList>
    </citation>
    <scope>IDENTIFICATION</scope>
</reference>
<feature type="disulfide bond" evidence="25">
    <location>
        <begin position="1291"/>
        <end position="1303"/>
    </location>
</feature>
<keyword evidence="11" id="KW-1003">Cell membrane</keyword>
<evidence type="ECO:0000256" key="20">
    <source>
        <dbReference type="ARBA" id="ARBA00023170"/>
    </source>
</evidence>
<evidence type="ECO:0000256" key="14">
    <source>
        <dbReference type="ARBA" id="ARBA00022737"/>
    </source>
</evidence>
<dbReference type="Pfam" id="PF15902">
    <property type="entry name" value="Sortilin-Vps10"/>
    <property type="match status" value="2"/>
</dbReference>
<evidence type="ECO:0000256" key="7">
    <source>
        <dbReference type="ARBA" id="ARBA00004545"/>
    </source>
</evidence>
<feature type="transmembrane region" description="Helical" evidence="27">
    <location>
        <begin position="1912"/>
        <end position="1935"/>
    </location>
</feature>
<evidence type="ECO:0000256" key="24">
    <source>
        <dbReference type="ARBA" id="ARBA00032450"/>
    </source>
</evidence>
<dbReference type="Gene3D" id="2.130.10.10">
    <property type="entry name" value="YVTN repeat-like/Quinoprotein amine dehydrogenase"/>
    <property type="match status" value="1"/>
</dbReference>
<keyword evidence="27" id="KW-0812">Transmembrane</keyword>
<feature type="domain" description="Fibronectin type-III" evidence="28">
    <location>
        <begin position="1429"/>
        <end position="1521"/>
    </location>
</feature>
<dbReference type="InterPro" id="IPR015943">
    <property type="entry name" value="WD40/YVTN_repeat-like_dom_sf"/>
</dbReference>
<feature type="disulfide bond" evidence="25">
    <location>
        <begin position="1021"/>
        <end position="1039"/>
    </location>
</feature>
<dbReference type="PRINTS" id="PR00261">
    <property type="entry name" value="LDLRECEPTOR"/>
</dbReference>
<dbReference type="Pfam" id="PF15901">
    <property type="entry name" value="Sortilin_C"/>
    <property type="match status" value="1"/>
</dbReference>
<evidence type="ECO:0000256" key="22">
    <source>
        <dbReference type="ARBA" id="ARBA00023329"/>
    </source>
</evidence>
<feature type="disulfide bond" evidence="25">
    <location>
        <begin position="936"/>
        <end position="948"/>
    </location>
</feature>
<dbReference type="InterPro" id="IPR050310">
    <property type="entry name" value="VPS10-sortilin"/>
</dbReference>
<keyword evidence="12" id="KW-0245">EGF-like domain</keyword>
<dbReference type="PROSITE" id="PS50068">
    <property type="entry name" value="LDLRA_2"/>
    <property type="match status" value="11"/>
</dbReference>
<dbReference type="InterPro" id="IPR003961">
    <property type="entry name" value="FN3_dom"/>
</dbReference>
<feature type="disulfide bond" evidence="25">
    <location>
        <begin position="983"/>
        <end position="1001"/>
    </location>
</feature>
<dbReference type="Pfam" id="PF00057">
    <property type="entry name" value="Ldl_recept_a"/>
    <property type="match status" value="11"/>
</dbReference>
<evidence type="ECO:0000256" key="15">
    <source>
        <dbReference type="ARBA" id="ARBA00022753"/>
    </source>
</evidence>
<keyword evidence="29" id="KW-1185">Reference proteome</keyword>
<evidence type="ECO:0000256" key="1">
    <source>
        <dbReference type="ARBA" id="ARBA00004115"/>
    </source>
</evidence>
<dbReference type="GeneID" id="107119133"/>
<dbReference type="InterPro" id="IPR036116">
    <property type="entry name" value="FN3_sf"/>
</dbReference>
<keyword evidence="14" id="KW-0677">Repeat</keyword>
<evidence type="ECO:0000256" key="25">
    <source>
        <dbReference type="PROSITE-ProRule" id="PRU00124"/>
    </source>
</evidence>
<evidence type="ECO:0000313" key="29">
    <source>
        <dbReference type="Proteomes" id="UP000694871"/>
    </source>
</evidence>
<dbReference type="Gene3D" id="4.10.400.10">
    <property type="entry name" value="Low-density Lipoprotein Receptor"/>
    <property type="match status" value="11"/>
</dbReference>
<keyword evidence="15" id="KW-0967">Endosome</keyword>
<feature type="disulfide bond" evidence="25">
    <location>
        <begin position="955"/>
        <end position="970"/>
    </location>
</feature>
<dbReference type="SUPFAM" id="SSF49265">
    <property type="entry name" value="Fibronectin type III"/>
    <property type="match status" value="3"/>
</dbReference>
<feature type="disulfide bond" evidence="25">
    <location>
        <begin position="1215"/>
        <end position="1230"/>
    </location>
</feature>
<dbReference type="SMART" id="SM00060">
    <property type="entry name" value="FN3"/>
    <property type="match status" value="6"/>
</dbReference>
<feature type="disulfide bond" evidence="25">
    <location>
        <begin position="1268"/>
        <end position="1283"/>
    </location>
</feature>
<evidence type="ECO:0000256" key="5">
    <source>
        <dbReference type="ARBA" id="ARBA00004393"/>
    </source>
</evidence>
<dbReference type="PANTHER" id="PTHR12106:SF27">
    <property type="entry name" value="SORTILIN-RELATED RECEPTOR"/>
    <property type="match status" value="1"/>
</dbReference>
<dbReference type="Proteomes" id="UP000694871">
    <property type="component" value="Unplaced"/>
</dbReference>
<evidence type="ECO:0000256" key="3">
    <source>
        <dbReference type="ARBA" id="ARBA00004212"/>
    </source>
</evidence>
<dbReference type="CDD" id="cd00112">
    <property type="entry name" value="LDLa"/>
    <property type="match status" value="11"/>
</dbReference>
<keyword evidence="22" id="KW-0968">Cytoplasmic vesicle</keyword>
<dbReference type="PANTHER" id="PTHR12106">
    <property type="entry name" value="SORTILIN RELATED"/>
    <property type="match status" value="1"/>
</dbReference>
<evidence type="ECO:0000313" key="30">
    <source>
        <dbReference type="RefSeq" id="XP_015277064.1"/>
    </source>
</evidence>
<dbReference type="SUPFAM" id="SSF110296">
    <property type="entry name" value="Oligoxyloglucan reducing end-specific cellobiohydrolase"/>
    <property type="match status" value="1"/>
</dbReference>
<accession>A0ABM1KTM7</accession>
<evidence type="ECO:0000256" key="17">
    <source>
        <dbReference type="ARBA" id="ARBA00023034"/>
    </source>
</evidence>
<evidence type="ECO:0000256" key="9">
    <source>
        <dbReference type="ARBA" id="ARBA00013467"/>
    </source>
</evidence>
<feature type="disulfide bond" evidence="25">
    <location>
        <begin position="1203"/>
        <end position="1221"/>
    </location>
</feature>
<dbReference type="InterPro" id="IPR023415">
    <property type="entry name" value="LDLR_class-A_CS"/>
</dbReference>
<evidence type="ECO:0000256" key="13">
    <source>
        <dbReference type="ARBA" id="ARBA00022583"/>
    </source>
</evidence>
<evidence type="ECO:0000256" key="26">
    <source>
        <dbReference type="PROSITE-ProRule" id="PRU00461"/>
    </source>
</evidence>
<protein>
    <recommendedName>
        <fullName evidence="9">Sortilin-related receptor</fullName>
    </recommendedName>
    <alternativeName>
        <fullName evidence="23">Low-density lipoprotein receptor relative with 11 ligand-binding repeats</fullName>
    </alternativeName>
    <alternativeName>
        <fullName evidence="24">Sorting protein-related receptor containing LDLR class A repeats</fullName>
    </alternativeName>
</protein>
<comment type="subcellular location">
    <subcellularLocation>
        <location evidence="4">Cell membrane</location>
        <topology evidence="4">Single-pass type I membrane protein</topology>
    </subcellularLocation>
    <subcellularLocation>
        <location evidence="3">Cytoplasmic vesicle</location>
        <location evidence="3">Secretory vesicle membrane</location>
        <topology evidence="3">Single-pass type I membrane protein</topology>
    </subcellularLocation>
    <subcellularLocation>
        <location evidence="2">Early endosome membrane</location>
        <topology evidence="2">Single-pass type I membrane protein</topology>
    </subcellularLocation>
    <subcellularLocation>
        <location evidence="1">Endoplasmic reticulum membrane</location>
        <topology evidence="1">Single-pass type I membrane protein</topology>
    </subcellularLocation>
    <subcellularLocation>
        <location evidence="7">Endosome</location>
        <location evidence="7">Multivesicular body membrane</location>
        <topology evidence="7">Single-pass type I membrane protein</topology>
    </subcellularLocation>
    <subcellularLocation>
        <location evidence="5">Golgi apparatus</location>
        <location evidence="5">trans-Golgi network membrane</location>
        <topology evidence="5">Single-pass type I membrane protein</topology>
    </subcellularLocation>
    <subcellularLocation>
        <location evidence="6">Recycling endosome membrane</location>
        <topology evidence="6">Single-pass type I membrane protein</topology>
    </subcellularLocation>
</comment>
<keyword evidence="16" id="KW-0256">Endoplasmic reticulum</keyword>
<evidence type="ECO:0000256" key="23">
    <source>
        <dbReference type="ARBA" id="ARBA00029896"/>
    </source>
</evidence>
<feature type="disulfide bond" evidence="25">
    <location>
        <begin position="1121"/>
        <end position="1136"/>
    </location>
</feature>
<dbReference type="InterPro" id="IPR036055">
    <property type="entry name" value="LDL_receptor-like_sf"/>
</dbReference>
<keyword evidence="19 25" id="KW-1015">Disulfide bond</keyword>
<evidence type="ECO:0000256" key="21">
    <source>
        <dbReference type="ARBA" id="ARBA00023180"/>
    </source>
</evidence>
<dbReference type="InterPro" id="IPR013783">
    <property type="entry name" value="Ig-like_fold"/>
</dbReference>
<feature type="domain" description="Fibronectin type-III" evidence="28">
    <location>
        <begin position="1710"/>
        <end position="1805"/>
    </location>
</feature>
<name>A0ABM1KTM7_GEKJA</name>
<dbReference type="InterPro" id="IPR006581">
    <property type="entry name" value="VPS10"/>
</dbReference>
<feature type="disulfide bond" evidence="25">
    <location>
        <begin position="863"/>
        <end position="881"/>
    </location>
</feature>
<feature type="disulfide bond" evidence="25">
    <location>
        <begin position="1196"/>
        <end position="1208"/>
    </location>
</feature>
<keyword evidence="20 30" id="KW-0675">Receptor</keyword>
<feature type="disulfide bond" evidence="25">
    <location>
        <begin position="1153"/>
        <end position="1171"/>
    </location>
</feature>
<dbReference type="InterPro" id="IPR002172">
    <property type="entry name" value="LDrepeatLR_classA_rpt"/>
</dbReference>
<dbReference type="SMART" id="SM00602">
    <property type="entry name" value="VPS10"/>
    <property type="match status" value="1"/>
</dbReference>
<feature type="repeat" description="LDL-receptor class B" evidence="26">
    <location>
        <begin position="709"/>
        <end position="750"/>
    </location>
</feature>
<keyword evidence="21" id="KW-0325">Glycoprotein</keyword>
<dbReference type="RefSeq" id="XP_015277064.1">
    <property type="nucleotide sequence ID" value="XM_015421578.1"/>
</dbReference>
<dbReference type="InterPro" id="IPR000033">
    <property type="entry name" value="LDLR_classB_rpt"/>
</dbReference>
<feature type="repeat" description="LDL-receptor class B" evidence="26">
    <location>
        <begin position="666"/>
        <end position="707"/>
    </location>
</feature>
<keyword evidence="18 27" id="KW-0472">Membrane</keyword>
<dbReference type="InterPro" id="IPR057841">
    <property type="entry name" value="FN3_SORL1"/>
</dbReference>
<dbReference type="CDD" id="cd00063">
    <property type="entry name" value="FN3"/>
    <property type="match status" value="4"/>
</dbReference>
<evidence type="ECO:0000256" key="2">
    <source>
        <dbReference type="ARBA" id="ARBA00004158"/>
    </source>
</evidence>
<feature type="repeat" description="LDL-receptor class B" evidence="26">
    <location>
        <begin position="578"/>
        <end position="621"/>
    </location>
</feature>
<dbReference type="InterPro" id="IPR031778">
    <property type="entry name" value="Sortilin_N"/>
</dbReference>
<evidence type="ECO:0000256" key="4">
    <source>
        <dbReference type="ARBA" id="ARBA00004251"/>
    </source>
</evidence>
<evidence type="ECO:0000256" key="16">
    <source>
        <dbReference type="ARBA" id="ARBA00022824"/>
    </source>
</evidence>
<evidence type="ECO:0000256" key="27">
    <source>
        <dbReference type="SAM" id="Phobius"/>
    </source>
</evidence>
<dbReference type="PROSITE" id="PS01209">
    <property type="entry name" value="LDLRA_1"/>
    <property type="match status" value="4"/>
</dbReference>
<feature type="disulfide bond" evidence="25">
    <location>
        <begin position="916"/>
        <end position="931"/>
    </location>
</feature>
<feature type="disulfide bond" evidence="25">
    <location>
        <begin position="1310"/>
        <end position="1325"/>
    </location>
</feature>
<keyword evidence="27" id="KW-1133">Transmembrane helix</keyword>
<dbReference type="InterPro" id="IPR031777">
    <property type="entry name" value="Sortilin_C"/>
</dbReference>
<dbReference type="SMART" id="SM00135">
    <property type="entry name" value="LY"/>
    <property type="match status" value="5"/>
</dbReference>
<keyword evidence="17" id="KW-0333">Golgi apparatus</keyword>
<keyword evidence="10" id="KW-0813">Transport</keyword>
<evidence type="ECO:0000256" key="10">
    <source>
        <dbReference type="ARBA" id="ARBA00022448"/>
    </source>
</evidence>
<dbReference type="PROSITE" id="PS51120">
    <property type="entry name" value="LDLRB"/>
    <property type="match status" value="4"/>
</dbReference>
<dbReference type="Pfam" id="PF00058">
    <property type="entry name" value="Ldl_recept_b"/>
    <property type="match status" value="1"/>
</dbReference>
<evidence type="ECO:0000256" key="19">
    <source>
        <dbReference type="ARBA" id="ARBA00023157"/>
    </source>
</evidence>
<feature type="disulfide bond" evidence="25">
    <location>
        <begin position="856"/>
        <end position="868"/>
    </location>
</feature>
<feature type="repeat" description="LDL-receptor class B" evidence="26">
    <location>
        <begin position="622"/>
        <end position="665"/>
    </location>
</feature>
<evidence type="ECO:0000256" key="6">
    <source>
        <dbReference type="ARBA" id="ARBA00004480"/>
    </source>
</evidence>
<gene>
    <name evidence="30" type="primary">SORL1</name>
</gene>
<feature type="disulfide bond" evidence="25">
    <location>
        <begin position="943"/>
        <end position="961"/>
    </location>
</feature>
<evidence type="ECO:0000256" key="12">
    <source>
        <dbReference type="ARBA" id="ARBA00022536"/>
    </source>
</evidence>
<evidence type="ECO:0000256" key="8">
    <source>
        <dbReference type="ARBA" id="ARBA00007041"/>
    </source>
</evidence>
<dbReference type="Pfam" id="PF00041">
    <property type="entry name" value="fn3"/>
    <property type="match status" value="1"/>
</dbReference>
<sequence length="1990" mass="223610">MVVHWAGEKSNVIVALARDSLALLGPKLSDVYVSYDYGKTFKKISDRFSFGPGNNSQVVITQFYHSPADNKRYIFINASTQYLWLTTDFCNTIQGFSVPFRAADLLLHSQIPDLVLGFDRSHPNKQLWKSDDFGQTWIMIHEHVKSFSCNQRAERHLLGTQPQPSVQLWVSFNRKPMQAAQFVTRHPIKEYYIADASEDQVFVCVSHSNNRTNLYISEADGLRFSLTLEDILYYSPGGVGSDTLVRYFANEPFADFHRVEGVPGIYIATLINGSFTEENMRSVITFDKGGTWEFLQPPEYTRYGEKINCELSQGCSLHLAQRLSQILNFQLRRMPILSKESAPGLIIATGSVGKKMANKMNVYISSSAGVRWREVLTGPHYYTWGDHGGILMAVTQGSETDQLKYSTNEGETWKTFTFSEKPVFVYGLLTEPGEKSTIFTIFGSYKENGHSWIILQINSTDVLGVPCTENDYKSWSPSDERGNECLLGRKTVFKRRTSHATCFNGEDFDRPVVVSNCSCTREDFECTPFSLSVEENEFILYATRYSIHRYDLSSGISEKLPLNGLRGAVALDFDYDQNCLYWADVTLDIIQRLCLNGSSGQEIIISTGLETVEALSFEPISQLLYWVNAGIPKIEVANPDGDLRLTILNSSVLERPRALTLLPKEGLMFWTDWGDSRPGIYRSEMDGSSATCIVSEGVRWPNGISVDDRWIYWTEAYMDRIERIDFNGMQRSVILDSLPHPYAIAVFKNEIYWNDWSQLSIFRASKYSGSRMEILVGHLTGVMDMKIFYRGKTAGQNACSAKPCSLLCLPKSNNSRSCKCPEGVPGHLLSSGEMKCDCPRGYLLKNNTCVKEENTCLSNQYRCSNGNCINSIWQCDNDNDCGDMSDEKNCPTTICDVDTQFRCHGSGTCVPLSYKCDLEDDCGDNSDENHCEAHHCRNDEFSCSSGMCIRLSWKCDGDNDCRDWSDEVNCTMYHTCEASSFQCHNGHCIPQRWVCDGDADCQDGSDEDPTICEKKCNGFQCPNGSCIPSSKLCNGVRDCTDGSDEQHCEPLCTRYMDFVCKNRKQCLLRSMVCDGTRHCQDGSDEDSAYAGCAQDPEFHQTCDHFSFQCQNGMCISLVWKCDGMDDCGDYSDEANCENPTEAPNCSRYYQFQCENGHCIPNRWRCDEENDCGDWSDEKECGGSEIVPVTTSAPATCSPNHFRCNSGACIMNSWACDGYRDCADGSDEEACPTASIGASSTSASSAGRCSRFEFECQQMKKCVPNWKRCDGLKDCQDGTDEQNCPTHSTLTCPSGFKCEDGETCFKMAERCDGFLDCSDNSDERNCTDDTLVYKVQNLQWTADFSGDITLTWMRPKKMPVGSCVYNIHYRMVGESVWKSLETHSNKTSSILRVLKPDCTYQIKVQVQCLTKGYNTNDIITLRTPEGLPDPPQHLQLSPKREAEDVVICQWAPPANTHGLIREYVVEYSRAGSKEWSSVRAPTNYSEIERLEVNTLYTFRVAAVTSRGVGNWSDSKSIQTVRGKVIPPPTVHVEGYNEDSITFTLKMEADMQVYGYVVNIFWTFDTHRQEKRMLYIEGGKSVQTVSNLTAQTPYEISAWAKTELGDSPLSFAHVMTSGTRPPAPSLKAKPVNQTAVECNWTGPRNVVYGVFYATSFLELYRNPRSANTTLHNITVIVNRDEQYLFLVRVVSPYQGPPSDYIVVKMIPDNRLPPRHLHTVHTGKTFAVIKWESPYDSPDQDLLYAVSVKDLIRKTDRNYKVKTRNSTVEYTIKKLEPGGKYHIIVQLVNMSKEASLKVSTVSLAAPEALKIIPENDHILLFWKSLALKESHFSESRGYEVHMFDRMMNVTAYLGNTTETVFKVSNLKLGHNYSFTVQARCLYSGQMCGDPATLLYDELGVDEDPAASEMGKSTDVAAIVVPILFILLVTVGAGFVILYMRHRRLQNSFTAFANSHYNSRLGSAIFSSGDDLGDEDDEAPMITGFSDDVPMVIA</sequence>
<feature type="disulfide bond" evidence="25">
    <location>
        <begin position="1109"/>
        <end position="1127"/>
    </location>
</feature>
<comment type="similarity">
    <text evidence="8">Belongs to the VPS10-related sortilin family. SORL1 subfamily.</text>
</comment>
<keyword evidence="13" id="KW-0254">Endocytosis</keyword>
<dbReference type="SUPFAM" id="SSF57424">
    <property type="entry name" value="LDL receptor-like module"/>
    <property type="match status" value="11"/>
</dbReference>
<dbReference type="PROSITE" id="PS50853">
    <property type="entry name" value="FN3"/>
    <property type="match status" value="4"/>
</dbReference>